<evidence type="ECO:0000313" key="20">
    <source>
        <dbReference type="EMBL" id="VDN06582.1"/>
    </source>
</evidence>
<evidence type="ECO:0000256" key="1">
    <source>
        <dbReference type="ARBA" id="ARBA00004443"/>
    </source>
</evidence>
<dbReference type="InterPro" id="IPR011281">
    <property type="entry name" value="Succ_DH_flav_su_fwd"/>
</dbReference>
<dbReference type="FunFam" id="3.50.50.60:FF:000026">
    <property type="entry name" value="Succinate dehydrogenase flavoprotein subunit"/>
    <property type="match status" value="1"/>
</dbReference>
<feature type="domain" description="FAD-dependent oxidoreductase 2 FAD-binding" evidence="18">
    <location>
        <begin position="2"/>
        <end position="75"/>
    </location>
</feature>
<keyword evidence="5" id="KW-0999">Mitochondrion inner membrane</keyword>
<evidence type="ECO:0000256" key="4">
    <source>
        <dbReference type="ARBA" id="ARBA00022630"/>
    </source>
</evidence>
<dbReference type="SUPFAM" id="SSF51905">
    <property type="entry name" value="FAD/NAD(P)-binding domain"/>
    <property type="match status" value="2"/>
</dbReference>
<evidence type="ECO:0000256" key="13">
    <source>
        <dbReference type="PIRSR" id="PIRSR611281-1"/>
    </source>
</evidence>
<dbReference type="PROSITE" id="PS00504">
    <property type="entry name" value="FRD_SDH_FAD_BINDING"/>
    <property type="match status" value="1"/>
</dbReference>
<dbReference type="EMBL" id="UYYF01004712">
    <property type="protein sequence ID" value="VDN06582.1"/>
    <property type="molecule type" value="Genomic_DNA"/>
</dbReference>
<dbReference type="GO" id="GO:0006121">
    <property type="term" value="P:mitochondrial electron transport, succinate to ubiquinone"/>
    <property type="evidence" value="ECO:0007669"/>
    <property type="project" value="TreeGrafter"/>
</dbReference>
<dbReference type="InterPro" id="IPR036188">
    <property type="entry name" value="FAD/NAD-bd_sf"/>
</dbReference>
<comment type="pathway">
    <text evidence="17">Carbohydrate metabolism; tricarboxylic acid cycle; fumarate from succinate (eukaryal route): step 1/1.</text>
</comment>
<feature type="binding site" evidence="15">
    <location>
        <begin position="758"/>
        <end position="759"/>
    </location>
    <ligand>
        <name>FAD</name>
        <dbReference type="ChEBI" id="CHEBI:57692"/>
    </ligand>
</feature>
<dbReference type="InterPro" id="IPR015939">
    <property type="entry name" value="Fum_Rdtase/Succ_DH_flav-like_C"/>
</dbReference>
<dbReference type="Gene3D" id="3.90.700.10">
    <property type="entry name" value="Succinate dehydrogenase/fumarate reductase flavoprotein, catalytic domain"/>
    <property type="match status" value="1"/>
</dbReference>
<evidence type="ECO:0000313" key="21">
    <source>
        <dbReference type="Proteomes" id="UP000276776"/>
    </source>
</evidence>
<dbReference type="Gene3D" id="4.10.80.40">
    <property type="entry name" value="succinate dehydrogenase protein domain"/>
    <property type="match status" value="2"/>
</dbReference>
<dbReference type="Pfam" id="PF02910">
    <property type="entry name" value="Succ_DH_flav_C"/>
    <property type="match status" value="2"/>
</dbReference>
<evidence type="ECO:0000259" key="18">
    <source>
        <dbReference type="Pfam" id="PF00890"/>
    </source>
</evidence>
<dbReference type="Gene3D" id="3.50.50.60">
    <property type="entry name" value="FAD/NAD(P)-binding domain"/>
    <property type="match status" value="2"/>
</dbReference>
<dbReference type="GO" id="GO:0008177">
    <property type="term" value="F:succinate dehydrogenase (quinone) activity"/>
    <property type="evidence" value="ECO:0007669"/>
    <property type="project" value="UniProtKB-EC"/>
</dbReference>
<keyword evidence="21" id="KW-1185">Reference proteome</keyword>
<evidence type="ECO:0000259" key="19">
    <source>
        <dbReference type="Pfam" id="PF02910"/>
    </source>
</evidence>
<dbReference type="InterPro" id="IPR037099">
    <property type="entry name" value="Fum_R/Succ_DH_flav-like_C_sf"/>
</dbReference>
<evidence type="ECO:0000256" key="6">
    <source>
        <dbReference type="ARBA" id="ARBA00022827"/>
    </source>
</evidence>
<evidence type="ECO:0000256" key="10">
    <source>
        <dbReference type="ARBA" id="ARBA00023128"/>
    </source>
</evidence>
<keyword evidence="7 17" id="KW-0809">Transit peptide</keyword>
<feature type="binding site" evidence="14">
    <location>
        <position position="708"/>
    </location>
    <ligand>
        <name>substrate</name>
    </ligand>
</feature>
<dbReference type="FunFam" id="1.20.58.100:FF:000001">
    <property type="entry name" value="Succinate dehydrogenase flavoprotein subunit (SdhA)"/>
    <property type="match status" value="2"/>
</dbReference>
<evidence type="ECO:0000256" key="14">
    <source>
        <dbReference type="PIRSR" id="PIRSR611281-2"/>
    </source>
</evidence>
<accession>A0A0N5D7F4</accession>
<dbReference type="FunFam" id="3.90.700.10:FF:000001">
    <property type="entry name" value="Mitochondrial succinate dehydrogenase flavoprotein subunit"/>
    <property type="match status" value="1"/>
</dbReference>
<dbReference type="GO" id="GO:0006099">
    <property type="term" value="P:tricarboxylic acid cycle"/>
    <property type="evidence" value="ECO:0007669"/>
    <property type="project" value="UniProtKB-UniPathway"/>
</dbReference>
<dbReference type="OrthoDB" id="71672at2759"/>
<evidence type="ECO:0000256" key="7">
    <source>
        <dbReference type="ARBA" id="ARBA00022946"/>
    </source>
</evidence>
<dbReference type="Pfam" id="PF00890">
    <property type="entry name" value="FAD_binding_2"/>
    <property type="match status" value="2"/>
</dbReference>
<sequence length="967" mass="107118">METAKIFAGVDATKEPIPVIPTVHYNMGGIPTNYKGQVITYSAEGGDKLIPGLLACGETAAHSVHGANRLGANSLLDTVSKLFWGNNFSILEQWKSHGSKMLDLPANIGEATIANLDKIRFAKGSIPTSVLRLKMQKTMQRHAAVFRRGDILQEGIKKMIQIFAEQKDLKTTDHGLVWNTDLIETLELQNLLLCAVQTIVAAEARKESRGAHARDDYKQRVDEFDYSKPLAGQTKKPIEQHWRKHTIINQDVQSGKVKLSYRPVIDETLDKNEIEWIPPVLHRQCKSAYVQRWTSARPVCVHYAVSSTRLRSFASVPLHYYNMLTAARCLLTRTCQRALSVSAVRNDTKTSNIAEYKVVDHAYDAVIVGAGGAGLRAAMGLSEAGQNVAVVTKLFPTRSHTVAAQGGVNAALGNMNPDDWRWHFYDTVKGSDWLGDQNAIHYMTREAVRAVTEMENYGMPFSRTEEGKIYQRSFGGQSNNFGKGGLARRTCCVADRTGHSMLHTLYGSSLQYNCRYFIEYFALDLMMDSGRCVGVVAIDLEDGSIHRFRAKNTVIATGGYGRAFFSCTSAHTCTGDGTAIVARAGLQTSDMEFVQFHPTGIYGAGCLITEGSRGEGGFLVNSEGERFMKKYAPNALDLASRDVVSRAMTIEIMEGRGVGKHKDHIYLQLHHIPAKDLHAKLPGIMETALIFAGVDAAKEPIPVLPTVHYNMGGIPTNHMGQVLTHKPDKGDQLVPGLYACGEAAVHSVHGANRLGANSLLDLVVFGRACAIDIIDKAKKSPEKIPDLPKDGCESSIANVDKIRFAKGDIPTADLRQKMQKTMQQHAAVFRRGDILQEGIKKMESLFKEQDHLKTTDRGLVWNSDLIESLELQNLMLNAIQTIVAAEARKESRGAHARDDFPKRIDEFDYSKPLEGQTKKTLDQHWRKHTIISQDQNTGKVTLSYRPVIDQTLNKSETDWVQPMIRSY</sequence>
<dbReference type="UniPathway" id="UPA00223">
    <property type="reaction ID" value="UER01006"/>
</dbReference>
<dbReference type="SUPFAM" id="SSF46977">
    <property type="entry name" value="Succinate dehydrogenase/fumarate reductase flavoprotein C-terminal domain"/>
    <property type="match status" value="2"/>
</dbReference>
<dbReference type="SUPFAM" id="SSF56425">
    <property type="entry name" value="Succinate dehydrogenase/fumarate reductase flavoprotein, catalytic domain"/>
    <property type="match status" value="1"/>
</dbReference>
<dbReference type="InterPro" id="IPR030664">
    <property type="entry name" value="SdhA/FrdA/AprA"/>
</dbReference>
<evidence type="ECO:0000313" key="22">
    <source>
        <dbReference type="WBParaSite" id="TCLT_0000899801-mRNA-1"/>
    </source>
</evidence>
<dbReference type="GO" id="GO:0005743">
    <property type="term" value="C:mitochondrial inner membrane"/>
    <property type="evidence" value="ECO:0007669"/>
    <property type="project" value="UniProtKB-SubCell"/>
</dbReference>
<feature type="active site" description="Proton acceptor" evidence="13">
    <location>
        <position position="641"/>
    </location>
</feature>
<proteinExistence type="inferred from homology"/>
<feature type="binding site" evidence="15">
    <location>
        <begin position="369"/>
        <end position="374"/>
    </location>
    <ligand>
        <name>FAD</name>
        <dbReference type="ChEBI" id="CHEBI:57692"/>
    </ligand>
</feature>
<evidence type="ECO:0000256" key="17">
    <source>
        <dbReference type="RuleBase" id="RU362051"/>
    </source>
</evidence>
<gene>
    <name evidence="20" type="ORF">TCLT_LOCUS8987</name>
</gene>
<dbReference type="Proteomes" id="UP000276776">
    <property type="component" value="Unassembled WGS sequence"/>
</dbReference>
<feature type="binding site" evidence="14">
    <location>
        <position position="597"/>
    </location>
    <ligand>
        <name>substrate</name>
    </ligand>
</feature>
<keyword evidence="6 15" id="KW-0274">FAD</keyword>
<comment type="function">
    <text evidence="17">Flavoprotein (FP) subunit of succinate dehydrogenase (SDH) that is involved in complex II of the mitochondrial electron transport chain and is responsible for transferring electrons from succinate to ubiquinone (coenzyme Q).</text>
</comment>
<reference evidence="22" key="1">
    <citation type="submission" date="2017-02" db="UniProtKB">
        <authorList>
            <consortium name="WormBaseParasite"/>
        </authorList>
    </citation>
    <scope>IDENTIFICATION</scope>
</reference>
<feature type="binding site" evidence="15">
    <location>
        <position position="742"/>
    </location>
    <ligand>
        <name>FAD</name>
        <dbReference type="ChEBI" id="CHEBI:57692"/>
    </ligand>
</feature>
<organism evidence="22">
    <name type="scientific">Thelazia callipaeda</name>
    <name type="common">Oriental eyeworm</name>
    <name type="synonym">Parasitic nematode</name>
    <dbReference type="NCBI Taxonomy" id="103827"/>
    <lineage>
        <taxon>Eukaryota</taxon>
        <taxon>Metazoa</taxon>
        <taxon>Ecdysozoa</taxon>
        <taxon>Nematoda</taxon>
        <taxon>Chromadorea</taxon>
        <taxon>Rhabditida</taxon>
        <taxon>Spirurina</taxon>
        <taxon>Spiruromorpha</taxon>
        <taxon>Thelazioidea</taxon>
        <taxon>Thelaziidae</taxon>
        <taxon>Thelazia</taxon>
    </lineage>
</organism>
<dbReference type="EC" id="1.3.5.1" evidence="17"/>
<comment type="subunit">
    <text evidence="12">Component of the mitochondrial electron transport chain complex II composed of four subunits: a flavoprotein (Fp), an iron-sulfur protein (Ip), and a large cytochrome b (CybL) subunit and a small cytochrome b (CybS) subunit. There are 2 developmental stage-specific forms of complex II which have the Ip and CybL subunits in common. Complex II from the free-living larvae (aerobic environment) acts as a succinate dehydrogenase and is composed of the common subunit Ip and CybL and the stage specific subunits FpL and CybSL. Complex II from parasitic larvae and adults (anaerobic environment) acts as a fumarate reductase and is composed of the common subunit Ip and CybL and the stage specific subunits FpA and CybSA.</text>
</comment>
<evidence type="ECO:0000256" key="3">
    <source>
        <dbReference type="ARBA" id="ARBA00022448"/>
    </source>
</evidence>
<keyword evidence="11 17" id="KW-0472">Membrane</keyword>
<dbReference type="Gene3D" id="1.20.58.100">
    <property type="entry name" value="Fumarate reductase/succinate dehydrogenase flavoprotein-like, C-terminal domain"/>
    <property type="match status" value="2"/>
</dbReference>
<comment type="cofactor">
    <cofactor evidence="15">
        <name>FAD</name>
        <dbReference type="ChEBI" id="CHEBI:57692"/>
    </cofactor>
    <text evidence="15">Flavinylated by SdhE, about 5% flavinylation occurs in the absence of SdhE.</text>
</comment>
<dbReference type="NCBIfam" id="TIGR01812">
    <property type="entry name" value="sdhA_frdA_Gneg"/>
    <property type="match status" value="1"/>
</dbReference>
<dbReference type="InterPro" id="IPR027477">
    <property type="entry name" value="Succ_DH/fumarate_Rdtase_cat_sf"/>
</dbReference>
<feature type="modified residue" description="Tele-8alpha-FAD histidine" evidence="16">
    <location>
        <position position="400"/>
    </location>
</feature>
<dbReference type="InterPro" id="IPR003953">
    <property type="entry name" value="FAD-dep_OxRdtase_2_FAD-bd"/>
</dbReference>
<reference evidence="20 21" key="2">
    <citation type="submission" date="2018-11" db="EMBL/GenBank/DDBJ databases">
        <authorList>
            <consortium name="Pathogen Informatics"/>
        </authorList>
    </citation>
    <scope>NUCLEOTIDE SEQUENCE [LARGE SCALE GENOMIC DNA]</scope>
</reference>
<keyword evidence="4 15" id="KW-0285">Flavoprotein</keyword>
<dbReference type="AlphaFoldDB" id="A0A0N5D7F4"/>
<dbReference type="InterPro" id="IPR003952">
    <property type="entry name" value="FRD_SDH_FAD_BS"/>
</dbReference>
<feature type="binding site" evidence="14">
    <location>
        <position position="609"/>
    </location>
    <ligand>
        <name>substrate</name>
    </ligand>
</feature>
<evidence type="ECO:0000256" key="2">
    <source>
        <dbReference type="ARBA" id="ARBA00008040"/>
    </source>
</evidence>
<protein>
    <recommendedName>
        <fullName evidence="17">Succinate dehydrogenase [ubiquinone] flavoprotein subunit, mitochondrial</fullName>
        <ecNumber evidence="17">1.3.5.1</ecNumber>
    </recommendedName>
</protein>
<keyword evidence="17" id="KW-0816">Tricarboxylic acid cycle</keyword>
<feature type="domain" description="Fumarate reductase/succinate dehydrogenase flavoprotein-like C-terminal" evidence="19">
    <location>
        <begin position="815"/>
        <end position="967"/>
    </location>
</feature>
<keyword evidence="10" id="KW-0496">Mitochondrion</keyword>
<evidence type="ECO:0000256" key="16">
    <source>
        <dbReference type="PIRSR" id="PIRSR611281-4"/>
    </source>
</evidence>
<evidence type="ECO:0000256" key="11">
    <source>
        <dbReference type="ARBA" id="ARBA00023136"/>
    </source>
</evidence>
<feature type="binding site" evidence="15">
    <location>
        <position position="576"/>
    </location>
    <ligand>
        <name>FAD</name>
        <dbReference type="ChEBI" id="CHEBI:57692"/>
    </ligand>
</feature>
<dbReference type="NCBIfam" id="TIGR01816">
    <property type="entry name" value="sdhA_forward"/>
    <property type="match status" value="1"/>
</dbReference>
<comment type="similarity">
    <text evidence="2 17">Belongs to the FAD-dependent oxidoreductase 2 family. FRD/SDH subfamily.</text>
</comment>
<dbReference type="PANTHER" id="PTHR11632:SF51">
    <property type="entry name" value="SUCCINATE DEHYDROGENASE [UBIQUINONE] FLAVOPROTEIN SUBUNIT, MITOCHONDRIAL"/>
    <property type="match status" value="1"/>
</dbReference>
<comment type="catalytic activity">
    <reaction evidence="17">
        <text>a quinone + succinate = fumarate + a quinol</text>
        <dbReference type="Rhea" id="RHEA:40523"/>
        <dbReference type="ChEBI" id="CHEBI:24646"/>
        <dbReference type="ChEBI" id="CHEBI:29806"/>
        <dbReference type="ChEBI" id="CHEBI:30031"/>
        <dbReference type="ChEBI" id="CHEBI:132124"/>
        <dbReference type="EC" id="1.3.5.1"/>
    </reaction>
</comment>
<dbReference type="PANTHER" id="PTHR11632">
    <property type="entry name" value="SUCCINATE DEHYDROGENASE 2 FLAVOPROTEIN SUBUNIT"/>
    <property type="match status" value="1"/>
</dbReference>
<feature type="binding site" evidence="15">
    <location>
        <begin position="392"/>
        <end position="407"/>
    </location>
    <ligand>
        <name>FAD</name>
        <dbReference type="ChEBI" id="CHEBI:57692"/>
    </ligand>
</feature>
<evidence type="ECO:0000256" key="12">
    <source>
        <dbReference type="ARBA" id="ARBA00066246"/>
    </source>
</evidence>
<evidence type="ECO:0000256" key="8">
    <source>
        <dbReference type="ARBA" id="ARBA00022982"/>
    </source>
</evidence>
<keyword evidence="8 17" id="KW-0249">Electron transport</keyword>
<dbReference type="WBParaSite" id="TCLT_0000899801-mRNA-1">
    <property type="protein sequence ID" value="TCLT_0000899801-mRNA-1"/>
    <property type="gene ID" value="TCLT_0000899801"/>
</dbReference>
<dbReference type="FunFam" id="4.10.80.40:FF:000004">
    <property type="entry name" value="Succinate dehydrogenase [ubiquinone] flavoprotein subunit, mitochondrial"/>
    <property type="match status" value="2"/>
</dbReference>
<evidence type="ECO:0000256" key="9">
    <source>
        <dbReference type="ARBA" id="ARBA00023002"/>
    </source>
</evidence>
<name>A0A0N5D7F4_THECL</name>
<keyword evidence="3 17" id="KW-0813">Transport</keyword>
<dbReference type="GO" id="GO:0050660">
    <property type="term" value="F:flavin adenine dinucleotide binding"/>
    <property type="evidence" value="ECO:0007669"/>
    <property type="project" value="InterPro"/>
</dbReference>
<feature type="domain" description="Fumarate reductase/succinate dehydrogenase flavoprotein-like C-terminal" evidence="19">
    <location>
        <begin position="132"/>
        <end position="269"/>
    </location>
</feature>
<keyword evidence="9 17" id="KW-0560">Oxidoreductase</keyword>
<feature type="binding site" evidence="14">
    <location>
        <position position="753"/>
    </location>
    <ligand>
        <name>substrate</name>
    </ligand>
</feature>
<dbReference type="STRING" id="103827.A0A0N5D7F4"/>
<comment type="subcellular location">
    <subcellularLocation>
        <location evidence="1 17">Mitochondrion inner membrane</location>
        <topology evidence="1 17">Peripheral membrane protein</topology>
        <orientation evidence="1 17">Matrix side</orientation>
    </subcellularLocation>
</comment>
<evidence type="ECO:0000256" key="5">
    <source>
        <dbReference type="ARBA" id="ARBA00022792"/>
    </source>
</evidence>
<dbReference type="InterPro" id="IPR014006">
    <property type="entry name" value="Succ_Dhase_FrdA_Gneg"/>
</dbReference>
<dbReference type="GO" id="GO:0009055">
    <property type="term" value="F:electron transfer activity"/>
    <property type="evidence" value="ECO:0007669"/>
    <property type="project" value="TreeGrafter"/>
</dbReference>
<feature type="domain" description="FAD-dependent oxidoreductase 2 FAD-binding" evidence="18">
    <location>
        <begin position="364"/>
        <end position="759"/>
    </location>
</feature>
<evidence type="ECO:0000256" key="15">
    <source>
        <dbReference type="PIRSR" id="PIRSR611281-3"/>
    </source>
</evidence>